<keyword evidence="2" id="KW-0560">Oxidoreductase</keyword>
<dbReference type="SMART" id="SM00829">
    <property type="entry name" value="PKS_ER"/>
    <property type="match status" value="1"/>
</dbReference>
<protein>
    <submittedName>
        <fullName evidence="4">Quinone oxidoreductase</fullName>
    </submittedName>
</protein>
<evidence type="ECO:0000313" key="4">
    <source>
        <dbReference type="EMBL" id="UFZ08292.1"/>
    </source>
</evidence>
<dbReference type="RefSeq" id="WP_231327740.1">
    <property type="nucleotide sequence ID" value="NZ_CP088156.1"/>
</dbReference>
<sequence length="338" mass="36162">MPLKAVGRTDALAEDTEVVLIRQTGGPEVLSVEQSRLDPPGPGQVRLRQTAIGLNYVDTYYRTGLYKAPLPSGIGFEAAGVVECLGEGVAGLRPGDRVVYAIASLGAYARLRNVPAERLVKLPDDITDHQAAAIALQGMTAHYLLRRAYSVQPGDTILVHAAAGGVGLILCQWAASLGATVIGTVGTEEKAEFARANGCTHTILYRSENLVERVCDLTKGAKLRVVYDSVGRDTFVSSLDCLQPFGLLVSFGQSSGAIGPFETRILAEKGSLYLTRPTLWTYIARREDLVASASELMAAVSRGTIKPRISQTLPLVEAAQAHRDLHSRKTVGKTLLIP</sequence>
<dbReference type="InterPro" id="IPR013149">
    <property type="entry name" value="ADH-like_C"/>
</dbReference>
<dbReference type="SUPFAM" id="SSF50129">
    <property type="entry name" value="GroES-like"/>
    <property type="match status" value="1"/>
</dbReference>
<dbReference type="PANTHER" id="PTHR48106">
    <property type="entry name" value="QUINONE OXIDOREDUCTASE PIG3-RELATED"/>
    <property type="match status" value="1"/>
</dbReference>
<gene>
    <name evidence="4" type="ORF">LQG66_10635</name>
</gene>
<dbReference type="InterPro" id="IPR047618">
    <property type="entry name" value="QOR-like"/>
</dbReference>
<evidence type="ECO:0000259" key="3">
    <source>
        <dbReference type="SMART" id="SM00829"/>
    </source>
</evidence>
<organism evidence="4 5">
    <name type="scientific">Bradyrhizobium ontarionense</name>
    <dbReference type="NCBI Taxonomy" id="2898149"/>
    <lineage>
        <taxon>Bacteria</taxon>
        <taxon>Pseudomonadati</taxon>
        <taxon>Pseudomonadota</taxon>
        <taxon>Alphaproteobacteria</taxon>
        <taxon>Hyphomicrobiales</taxon>
        <taxon>Nitrobacteraceae</taxon>
        <taxon>Bradyrhizobium</taxon>
    </lineage>
</organism>
<accession>A0ABY3RNF7</accession>
<feature type="domain" description="Enoyl reductase (ER)" evidence="3">
    <location>
        <begin position="25"/>
        <end position="336"/>
    </location>
</feature>
<keyword evidence="1" id="KW-0521">NADP</keyword>
<dbReference type="Gene3D" id="3.90.180.10">
    <property type="entry name" value="Medium-chain alcohol dehydrogenases, catalytic domain"/>
    <property type="match status" value="1"/>
</dbReference>
<dbReference type="Pfam" id="PF00107">
    <property type="entry name" value="ADH_zinc_N"/>
    <property type="match status" value="1"/>
</dbReference>
<dbReference type="SUPFAM" id="SSF51735">
    <property type="entry name" value="NAD(P)-binding Rossmann-fold domains"/>
    <property type="match status" value="1"/>
</dbReference>
<evidence type="ECO:0000256" key="1">
    <source>
        <dbReference type="ARBA" id="ARBA00022857"/>
    </source>
</evidence>
<dbReference type="EMBL" id="CP088156">
    <property type="protein sequence ID" value="UFZ08292.1"/>
    <property type="molecule type" value="Genomic_DNA"/>
</dbReference>
<dbReference type="InterPro" id="IPR020843">
    <property type="entry name" value="ER"/>
</dbReference>
<dbReference type="CDD" id="cd05286">
    <property type="entry name" value="QOR2"/>
    <property type="match status" value="1"/>
</dbReference>
<evidence type="ECO:0000313" key="5">
    <source>
        <dbReference type="Proteomes" id="UP001431010"/>
    </source>
</evidence>
<dbReference type="InterPro" id="IPR011032">
    <property type="entry name" value="GroES-like_sf"/>
</dbReference>
<reference evidence="4" key="1">
    <citation type="journal article" date="2024" name="Antonie Van Leeuwenhoek">
        <title>Bradyrhizobium ontarionense sp. nov., a novel bacterial symbiont isolated from Aeschynomene indica (Indian jointvetch), harbours photosynthesis, nitrogen fixation and nitrous oxide (N2O) reductase genes.</title>
        <authorList>
            <person name="Bromfield E.S.P."/>
            <person name="Cloutier S."/>
        </authorList>
    </citation>
    <scope>NUCLEOTIDE SEQUENCE</scope>
    <source>
        <strain evidence="4">A19</strain>
    </source>
</reference>
<proteinExistence type="predicted"/>
<dbReference type="NCBIfam" id="NF008024">
    <property type="entry name" value="PRK10754.1"/>
    <property type="match status" value="1"/>
</dbReference>
<dbReference type="Gene3D" id="3.40.50.720">
    <property type="entry name" value="NAD(P)-binding Rossmann-like Domain"/>
    <property type="match status" value="1"/>
</dbReference>
<keyword evidence="5" id="KW-1185">Reference proteome</keyword>
<evidence type="ECO:0000256" key="2">
    <source>
        <dbReference type="ARBA" id="ARBA00023002"/>
    </source>
</evidence>
<dbReference type="InterPro" id="IPR013154">
    <property type="entry name" value="ADH-like_N"/>
</dbReference>
<dbReference type="Proteomes" id="UP001431010">
    <property type="component" value="Chromosome"/>
</dbReference>
<dbReference type="InterPro" id="IPR036291">
    <property type="entry name" value="NAD(P)-bd_dom_sf"/>
</dbReference>
<dbReference type="Pfam" id="PF08240">
    <property type="entry name" value="ADH_N"/>
    <property type="match status" value="1"/>
</dbReference>
<dbReference type="PANTHER" id="PTHR48106:SF13">
    <property type="entry name" value="QUINONE OXIDOREDUCTASE-RELATED"/>
    <property type="match status" value="1"/>
</dbReference>
<name>A0ABY3RNF7_9BRAD</name>